<proteinExistence type="predicted"/>
<feature type="compositionally biased region" description="Acidic residues" evidence="1">
    <location>
        <begin position="169"/>
        <end position="181"/>
    </location>
</feature>
<evidence type="ECO:0000256" key="1">
    <source>
        <dbReference type="SAM" id="MobiDB-lite"/>
    </source>
</evidence>
<dbReference type="Proteomes" id="UP000006514">
    <property type="component" value="Unassembled WGS sequence"/>
</dbReference>
<accession>J0LK44</accession>
<dbReference type="KEGG" id="adl:AURDEDRAFT_170003"/>
<dbReference type="InParanoid" id="J0LK44"/>
<keyword evidence="3" id="KW-1185">Reference proteome</keyword>
<evidence type="ECO:0000313" key="2">
    <source>
        <dbReference type="EMBL" id="EJD41025.1"/>
    </source>
</evidence>
<name>J0LK44_AURST</name>
<sequence length="181" mass="20302">MLLFAQLAPHCWVAEVYNVLHDRRLEGRAAWTHISALRDDNMGLAFDCANCKQFKQYKKCIHMMLVQKDAHDHLIFSETYDPPCVLFKHTPPDSDGKSLSVFSASCTVHGQRGKRCFVIRKGTSATGSAWTCSACTHAHNCQHIKLSKSTLISLKVMPEWHGGEAAGQPDDEDEQQEFDPS</sequence>
<evidence type="ECO:0000313" key="3">
    <source>
        <dbReference type="Proteomes" id="UP000006514"/>
    </source>
</evidence>
<organism evidence="2 3">
    <name type="scientific">Auricularia subglabra (strain TFB-10046 / SS5)</name>
    <name type="common">White-rot fungus</name>
    <name type="synonym">Auricularia delicata (strain TFB10046)</name>
    <dbReference type="NCBI Taxonomy" id="717982"/>
    <lineage>
        <taxon>Eukaryota</taxon>
        <taxon>Fungi</taxon>
        <taxon>Dikarya</taxon>
        <taxon>Basidiomycota</taxon>
        <taxon>Agaricomycotina</taxon>
        <taxon>Agaricomycetes</taxon>
        <taxon>Auriculariales</taxon>
        <taxon>Auriculariaceae</taxon>
        <taxon>Auricularia</taxon>
    </lineage>
</organism>
<dbReference type="EMBL" id="JH687797">
    <property type="protein sequence ID" value="EJD41025.1"/>
    <property type="molecule type" value="Genomic_DNA"/>
</dbReference>
<reference evidence="3" key="1">
    <citation type="journal article" date="2012" name="Science">
        <title>The Paleozoic origin of enzymatic lignin decomposition reconstructed from 31 fungal genomes.</title>
        <authorList>
            <person name="Floudas D."/>
            <person name="Binder M."/>
            <person name="Riley R."/>
            <person name="Barry K."/>
            <person name="Blanchette R.A."/>
            <person name="Henrissat B."/>
            <person name="Martinez A.T."/>
            <person name="Otillar R."/>
            <person name="Spatafora J.W."/>
            <person name="Yadav J.S."/>
            <person name="Aerts A."/>
            <person name="Benoit I."/>
            <person name="Boyd A."/>
            <person name="Carlson A."/>
            <person name="Copeland A."/>
            <person name="Coutinho P.M."/>
            <person name="de Vries R.P."/>
            <person name="Ferreira P."/>
            <person name="Findley K."/>
            <person name="Foster B."/>
            <person name="Gaskell J."/>
            <person name="Glotzer D."/>
            <person name="Gorecki P."/>
            <person name="Heitman J."/>
            <person name="Hesse C."/>
            <person name="Hori C."/>
            <person name="Igarashi K."/>
            <person name="Jurgens J.A."/>
            <person name="Kallen N."/>
            <person name="Kersten P."/>
            <person name="Kohler A."/>
            <person name="Kuees U."/>
            <person name="Kumar T.K.A."/>
            <person name="Kuo A."/>
            <person name="LaButti K."/>
            <person name="Larrondo L.F."/>
            <person name="Lindquist E."/>
            <person name="Ling A."/>
            <person name="Lombard V."/>
            <person name="Lucas S."/>
            <person name="Lundell T."/>
            <person name="Martin R."/>
            <person name="McLaughlin D.J."/>
            <person name="Morgenstern I."/>
            <person name="Morin E."/>
            <person name="Murat C."/>
            <person name="Nagy L.G."/>
            <person name="Nolan M."/>
            <person name="Ohm R.A."/>
            <person name="Patyshakuliyeva A."/>
            <person name="Rokas A."/>
            <person name="Ruiz-Duenas F.J."/>
            <person name="Sabat G."/>
            <person name="Salamov A."/>
            <person name="Samejima M."/>
            <person name="Schmutz J."/>
            <person name="Slot J.C."/>
            <person name="St John F."/>
            <person name="Stenlid J."/>
            <person name="Sun H."/>
            <person name="Sun S."/>
            <person name="Syed K."/>
            <person name="Tsang A."/>
            <person name="Wiebenga A."/>
            <person name="Young D."/>
            <person name="Pisabarro A."/>
            <person name="Eastwood D.C."/>
            <person name="Martin F."/>
            <person name="Cullen D."/>
            <person name="Grigoriev I.V."/>
            <person name="Hibbett D.S."/>
        </authorList>
    </citation>
    <scope>NUCLEOTIDE SEQUENCE [LARGE SCALE GENOMIC DNA]</scope>
    <source>
        <strain evidence="3">TFB10046</strain>
    </source>
</reference>
<protein>
    <submittedName>
        <fullName evidence="2">Uncharacterized protein</fullName>
    </submittedName>
</protein>
<gene>
    <name evidence="2" type="ORF">AURDEDRAFT_170003</name>
</gene>
<dbReference type="AlphaFoldDB" id="J0LK44"/>
<feature type="region of interest" description="Disordered" evidence="1">
    <location>
        <begin position="161"/>
        <end position="181"/>
    </location>
</feature>